<dbReference type="InterPro" id="IPR002347">
    <property type="entry name" value="SDR_fam"/>
</dbReference>
<dbReference type="Pfam" id="PF00106">
    <property type="entry name" value="adh_short"/>
    <property type="match status" value="1"/>
</dbReference>
<accession>A0A512BVQ7</accession>
<evidence type="ECO:0000256" key="3">
    <source>
        <dbReference type="RuleBase" id="RU000363"/>
    </source>
</evidence>
<evidence type="ECO:0000256" key="4">
    <source>
        <dbReference type="SAM" id="Phobius"/>
    </source>
</evidence>
<proteinExistence type="inferred from homology"/>
<dbReference type="PROSITE" id="PS00061">
    <property type="entry name" value="ADH_SHORT"/>
    <property type="match status" value="1"/>
</dbReference>
<keyword evidence="4" id="KW-0472">Membrane</keyword>
<dbReference type="AlphaFoldDB" id="A0A512BVQ7"/>
<dbReference type="InterPro" id="IPR020904">
    <property type="entry name" value="Sc_DH/Rdtase_CS"/>
</dbReference>
<dbReference type="GO" id="GO:0016020">
    <property type="term" value="C:membrane"/>
    <property type="evidence" value="ECO:0007669"/>
    <property type="project" value="TreeGrafter"/>
</dbReference>
<dbReference type="PRINTS" id="PR00080">
    <property type="entry name" value="SDRFAMILY"/>
</dbReference>
<reference evidence="5 6" key="1">
    <citation type="submission" date="2019-07" db="EMBL/GenBank/DDBJ databases">
        <title>Whole genome shotgun sequence of Microvirga aerophila NBRC 106136.</title>
        <authorList>
            <person name="Hosoyama A."/>
            <person name="Uohara A."/>
            <person name="Ohji S."/>
            <person name="Ichikawa N."/>
        </authorList>
    </citation>
    <scope>NUCLEOTIDE SEQUENCE [LARGE SCALE GENOMIC DNA]</scope>
    <source>
        <strain evidence="5 6">NBRC 106136</strain>
    </source>
</reference>
<organism evidence="5 6">
    <name type="scientific">Microvirga aerophila</name>
    <dbReference type="NCBI Taxonomy" id="670291"/>
    <lineage>
        <taxon>Bacteria</taxon>
        <taxon>Pseudomonadati</taxon>
        <taxon>Pseudomonadota</taxon>
        <taxon>Alphaproteobacteria</taxon>
        <taxon>Hyphomicrobiales</taxon>
        <taxon>Methylobacteriaceae</taxon>
        <taxon>Microvirga</taxon>
    </lineage>
</organism>
<feature type="transmembrane region" description="Helical" evidence="4">
    <location>
        <begin position="312"/>
        <end position="331"/>
    </location>
</feature>
<dbReference type="RefSeq" id="WP_114187850.1">
    <property type="nucleotide sequence ID" value="NZ_BJYU01000053.1"/>
</dbReference>
<dbReference type="EMBL" id="BJYU01000053">
    <property type="protein sequence ID" value="GEO16036.1"/>
    <property type="molecule type" value="Genomic_DNA"/>
</dbReference>
<dbReference type="SUPFAM" id="SSF51735">
    <property type="entry name" value="NAD(P)-binding Rossmann-fold domains"/>
    <property type="match status" value="1"/>
</dbReference>
<dbReference type="PANTHER" id="PTHR44196">
    <property type="entry name" value="DEHYDROGENASE/REDUCTASE SDR FAMILY MEMBER 7B"/>
    <property type="match status" value="1"/>
</dbReference>
<dbReference type="NCBIfam" id="NF005495">
    <property type="entry name" value="PRK07109.1"/>
    <property type="match status" value="1"/>
</dbReference>
<keyword evidence="4" id="KW-0812">Transmembrane</keyword>
<gene>
    <name evidence="5" type="primary">yxnA</name>
    <name evidence="5" type="ORF">MAE02_37320</name>
</gene>
<dbReference type="Gene3D" id="3.40.50.720">
    <property type="entry name" value="NAD(P)-binding Rossmann-like Domain"/>
    <property type="match status" value="1"/>
</dbReference>
<keyword evidence="2" id="KW-0560">Oxidoreductase</keyword>
<dbReference type="Proteomes" id="UP000321085">
    <property type="component" value="Unassembled WGS sequence"/>
</dbReference>
<comment type="similarity">
    <text evidence="1 3">Belongs to the short-chain dehydrogenases/reductases (SDR) family.</text>
</comment>
<dbReference type="InterPro" id="IPR036291">
    <property type="entry name" value="NAD(P)-bd_dom_sf"/>
</dbReference>
<dbReference type="PANTHER" id="PTHR44196:SF1">
    <property type="entry name" value="DEHYDROGENASE_REDUCTASE SDR FAMILY MEMBER 7B"/>
    <property type="match status" value="1"/>
</dbReference>
<dbReference type="GO" id="GO:0016491">
    <property type="term" value="F:oxidoreductase activity"/>
    <property type="evidence" value="ECO:0007669"/>
    <property type="project" value="UniProtKB-KW"/>
</dbReference>
<evidence type="ECO:0000256" key="1">
    <source>
        <dbReference type="ARBA" id="ARBA00006484"/>
    </source>
</evidence>
<evidence type="ECO:0000256" key="2">
    <source>
        <dbReference type="ARBA" id="ARBA00023002"/>
    </source>
</evidence>
<sequence>MSYPDLKPLHQQVIVITGASSGIGLVTVRMAAKAGAGVLLVARNEEALRRIAEGLQADGARVDYVAADVSRSEDHERIARTAVERFGGFDSWVNNASVGTAGELDKVTLKDHRRVFEVNYWGVVYGSLEAAKHLRGRGGAIINIGSVLGERTVVLQGPYCAAKHAVRAFTTGLRMELEREGAPVSVTHIKPSSIDTPFPEHARNYLNTGIQVPPPVYSPALVAEAILFACQTPRRELTVGFGGKMAPLMGRLFPRLTDRLMEAVGYWAQETRNPGIPVRRDNLYSPREDGAERSSLGYPVVLRNSPYLKAQMHPVATAAILCGLALGLAAASRARR</sequence>
<evidence type="ECO:0000313" key="5">
    <source>
        <dbReference type="EMBL" id="GEO16036.1"/>
    </source>
</evidence>
<protein>
    <submittedName>
        <fullName evidence="5">Putative oxidoreductase YxnA</fullName>
    </submittedName>
</protein>
<keyword evidence="4" id="KW-1133">Transmembrane helix</keyword>
<dbReference type="PRINTS" id="PR00081">
    <property type="entry name" value="GDHRDH"/>
</dbReference>
<evidence type="ECO:0000313" key="6">
    <source>
        <dbReference type="Proteomes" id="UP000321085"/>
    </source>
</evidence>
<comment type="caution">
    <text evidence="5">The sequence shown here is derived from an EMBL/GenBank/DDBJ whole genome shotgun (WGS) entry which is preliminary data.</text>
</comment>
<name>A0A512BVQ7_9HYPH</name>
<dbReference type="OrthoDB" id="9781689at2"/>
<keyword evidence="6" id="KW-1185">Reference proteome</keyword>